<evidence type="ECO:0000256" key="1">
    <source>
        <dbReference type="SAM" id="Phobius"/>
    </source>
</evidence>
<keyword evidence="3" id="KW-1185">Reference proteome</keyword>
<gene>
    <name evidence="2" type="ORF">M0811_14680</name>
</gene>
<reference evidence="2" key="1">
    <citation type="submission" date="2022-10" db="EMBL/GenBank/DDBJ databases">
        <title>Novel sulphate-reducing endosymbionts in the free-living metamonad Anaeramoeba.</title>
        <authorList>
            <person name="Jerlstrom-Hultqvist J."/>
            <person name="Cepicka I."/>
            <person name="Gallot-Lavallee L."/>
            <person name="Salas-Leiva D."/>
            <person name="Curtis B.A."/>
            <person name="Zahonova K."/>
            <person name="Pipaliya S."/>
            <person name="Dacks J."/>
            <person name="Roger A.J."/>
        </authorList>
    </citation>
    <scope>NUCLEOTIDE SEQUENCE</scope>
    <source>
        <strain evidence="2">BMAN</strain>
    </source>
</reference>
<dbReference type="Proteomes" id="UP001149090">
    <property type="component" value="Unassembled WGS sequence"/>
</dbReference>
<dbReference type="OrthoDB" id="443318at2759"/>
<comment type="caution">
    <text evidence="2">The sequence shown here is derived from an EMBL/GenBank/DDBJ whole genome shotgun (WGS) entry which is preliminary data.</text>
</comment>
<sequence length="179" mass="21252">MILMVILLIKLWFLNKFIMLCLSSSLISFRFIKIMIFIFIVLSYCDGLTDPYSQMNYSYYSYTTGLIGVNEYPIIHEKLECKKFNKNESWHLATACMLSLWDEIVNTCQEMQIMYELTNFMESKFNKRSFLELILIQLGIIVMDLQFIIYMTISLNQLNQNLKLFLANGTKIFIIYWSI</sequence>
<name>A0A9Q0RGA7_ANAIG</name>
<dbReference type="AlphaFoldDB" id="A0A9Q0RGA7"/>
<protein>
    <submittedName>
        <fullName evidence="2">Uncharacterized protein</fullName>
    </submittedName>
</protein>
<feature type="transmembrane region" description="Helical" evidence="1">
    <location>
        <begin position="17"/>
        <end position="45"/>
    </location>
</feature>
<keyword evidence="1" id="KW-1133">Transmembrane helix</keyword>
<accession>A0A9Q0RGA7</accession>
<keyword evidence="1" id="KW-0812">Transmembrane</keyword>
<evidence type="ECO:0000313" key="2">
    <source>
        <dbReference type="EMBL" id="KAJ5079017.1"/>
    </source>
</evidence>
<feature type="transmembrane region" description="Helical" evidence="1">
    <location>
        <begin position="130"/>
        <end position="153"/>
    </location>
</feature>
<proteinExistence type="predicted"/>
<dbReference type="EMBL" id="JAPDFW010000043">
    <property type="protein sequence ID" value="KAJ5079017.1"/>
    <property type="molecule type" value="Genomic_DNA"/>
</dbReference>
<evidence type="ECO:0000313" key="3">
    <source>
        <dbReference type="Proteomes" id="UP001149090"/>
    </source>
</evidence>
<keyword evidence="1" id="KW-0472">Membrane</keyword>
<organism evidence="2 3">
    <name type="scientific">Anaeramoeba ignava</name>
    <name type="common">Anaerobic marine amoeba</name>
    <dbReference type="NCBI Taxonomy" id="1746090"/>
    <lineage>
        <taxon>Eukaryota</taxon>
        <taxon>Metamonada</taxon>
        <taxon>Anaeramoebidae</taxon>
        <taxon>Anaeramoeba</taxon>
    </lineage>
</organism>